<feature type="region of interest" description="Disordered" evidence="1">
    <location>
        <begin position="143"/>
        <end position="171"/>
    </location>
</feature>
<feature type="transmembrane region" description="Helical" evidence="2">
    <location>
        <begin position="40"/>
        <end position="61"/>
    </location>
</feature>
<evidence type="ECO:0000256" key="2">
    <source>
        <dbReference type="SAM" id="Phobius"/>
    </source>
</evidence>
<evidence type="ECO:0000256" key="1">
    <source>
        <dbReference type="SAM" id="MobiDB-lite"/>
    </source>
</evidence>
<reference evidence="3 4" key="1">
    <citation type="submission" date="2018-09" db="EMBL/GenBank/DDBJ databases">
        <title>Draft genome sequence of Rhodopseudomonas palustris 2.1.18.</title>
        <authorList>
            <person name="Robertson S.L."/>
            <person name="Meyer T.E."/>
            <person name="Kyndt J.A."/>
        </authorList>
    </citation>
    <scope>NUCLEOTIDE SEQUENCE [LARGE SCALE GENOMIC DNA]</scope>
    <source>
        <strain evidence="3 4">2.1.18</strain>
    </source>
</reference>
<keyword evidence="2" id="KW-0472">Membrane</keyword>
<keyword evidence="2" id="KW-1133">Transmembrane helix</keyword>
<feature type="transmembrane region" description="Helical" evidence="2">
    <location>
        <begin position="7"/>
        <end position="28"/>
    </location>
</feature>
<feature type="transmembrane region" description="Helical" evidence="2">
    <location>
        <begin position="73"/>
        <end position="94"/>
    </location>
</feature>
<feature type="transmembrane region" description="Helical" evidence="2">
    <location>
        <begin position="100"/>
        <end position="119"/>
    </location>
</feature>
<dbReference type="Proteomes" id="UP000285523">
    <property type="component" value="Unassembled WGS sequence"/>
</dbReference>
<evidence type="ECO:0000313" key="3">
    <source>
        <dbReference type="EMBL" id="RJF75779.1"/>
    </source>
</evidence>
<keyword evidence="2" id="KW-0812">Transmembrane</keyword>
<organism evidence="3 4">
    <name type="scientific">Rhodopseudomonas palustris</name>
    <dbReference type="NCBI Taxonomy" id="1076"/>
    <lineage>
        <taxon>Bacteria</taxon>
        <taxon>Pseudomonadati</taxon>
        <taxon>Pseudomonadota</taxon>
        <taxon>Alphaproteobacteria</taxon>
        <taxon>Hyphomicrobiales</taxon>
        <taxon>Nitrobacteraceae</taxon>
        <taxon>Rhodopseudomonas</taxon>
    </lineage>
</organism>
<dbReference type="RefSeq" id="WP_119856108.1">
    <property type="nucleotide sequence ID" value="NZ_QYYD01000007.1"/>
</dbReference>
<evidence type="ECO:0008006" key="5">
    <source>
        <dbReference type="Google" id="ProtNLM"/>
    </source>
</evidence>
<name>A0A418VI33_RHOPL</name>
<evidence type="ECO:0000313" key="4">
    <source>
        <dbReference type="Proteomes" id="UP000285523"/>
    </source>
</evidence>
<comment type="caution">
    <text evidence="3">The sequence shown here is derived from an EMBL/GenBank/DDBJ whole genome shotgun (WGS) entry which is preliminary data.</text>
</comment>
<dbReference type="EMBL" id="QYYD01000007">
    <property type="protein sequence ID" value="RJF75779.1"/>
    <property type="molecule type" value="Genomic_DNA"/>
</dbReference>
<gene>
    <name evidence="3" type="ORF">D4Q52_08450</name>
</gene>
<feature type="region of interest" description="Disordered" evidence="1">
    <location>
        <begin position="185"/>
        <end position="215"/>
    </location>
</feature>
<dbReference type="OrthoDB" id="9811032at2"/>
<proteinExistence type="predicted"/>
<dbReference type="AlphaFoldDB" id="A0A418VI33"/>
<sequence>MSIIGFPLLLIPIAICNIVIFMMPGVGFDAVLARVPLPSGAVWTISGGDMLVAFGVLLLLFEVIKAGRPGARYLTDHLLSLLVLAGTVAEFVMLPQFANATVFLLATLMLVDFIAGIALRRRPQPRAARRAAVISIEPDAASAGPTPAVALPPEPVSPSGSPQTPVSAASTSAASIAEAVLLDRPEPVATPAGSAKMPSPTLQPVGDSTGAQPPR</sequence>
<accession>A0A418VI33</accession>
<protein>
    <recommendedName>
        <fullName evidence="5">Transmembrane protein</fullName>
    </recommendedName>
</protein>